<feature type="domain" description="TonB-dependent receptor plug" evidence="12">
    <location>
        <begin position="201"/>
        <end position="306"/>
    </location>
</feature>
<evidence type="ECO:0000256" key="8">
    <source>
        <dbReference type="PROSITE-ProRule" id="PRU01360"/>
    </source>
</evidence>
<dbReference type="InterPro" id="IPR037066">
    <property type="entry name" value="Plug_dom_sf"/>
</dbReference>
<dbReference type="InterPro" id="IPR012910">
    <property type="entry name" value="Plug_dom"/>
</dbReference>
<accession>A0A095ZLJ5</accession>
<dbReference type="Pfam" id="PF07715">
    <property type="entry name" value="Plug"/>
    <property type="match status" value="1"/>
</dbReference>
<keyword evidence="5 9" id="KW-0798">TonB box</keyword>
<keyword evidence="4 8" id="KW-0812">Transmembrane</keyword>
<evidence type="ECO:0000256" key="10">
    <source>
        <dbReference type="SAM" id="SignalP"/>
    </source>
</evidence>
<dbReference type="SUPFAM" id="SSF49464">
    <property type="entry name" value="Carboxypeptidase regulatory domain-like"/>
    <property type="match status" value="1"/>
</dbReference>
<name>A0A095ZLJ5_9BACT</name>
<dbReference type="AlphaFoldDB" id="A0A095ZLJ5"/>
<dbReference type="InterPro" id="IPR000531">
    <property type="entry name" value="Beta-barrel_TonB"/>
</dbReference>
<evidence type="ECO:0000256" key="6">
    <source>
        <dbReference type="ARBA" id="ARBA00023136"/>
    </source>
</evidence>
<dbReference type="NCBIfam" id="TIGR04056">
    <property type="entry name" value="OMP_RagA_SusC"/>
    <property type="match status" value="1"/>
</dbReference>
<keyword evidence="2 8" id="KW-0813">Transport</keyword>
<evidence type="ECO:0000256" key="2">
    <source>
        <dbReference type="ARBA" id="ARBA00022448"/>
    </source>
</evidence>
<keyword evidence="10" id="KW-0732">Signal</keyword>
<dbReference type="InterPro" id="IPR039426">
    <property type="entry name" value="TonB-dep_rcpt-like"/>
</dbReference>
<keyword evidence="3 8" id="KW-1134">Transmembrane beta strand</keyword>
<dbReference type="Gene3D" id="2.40.170.20">
    <property type="entry name" value="TonB-dependent receptor, beta-barrel domain"/>
    <property type="match status" value="1"/>
</dbReference>
<gene>
    <name evidence="13" type="ORF">HMPREF2137_04410</name>
</gene>
<comment type="similarity">
    <text evidence="8 9">Belongs to the TonB-dependent receptor family.</text>
</comment>
<evidence type="ECO:0000313" key="13">
    <source>
        <dbReference type="EMBL" id="KGF35630.1"/>
    </source>
</evidence>
<evidence type="ECO:0000256" key="5">
    <source>
        <dbReference type="ARBA" id="ARBA00023077"/>
    </source>
</evidence>
<evidence type="ECO:0000256" key="4">
    <source>
        <dbReference type="ARBA" id="ARBA00022692"/>
    </source>
</evidence>
<dbReference type="InterPro" id="IPR008969">
    <property type="entry name" value="CarboxyPept-like_regulatory"/>
</dbReference>
<feature type="chain" id="PRO_5001922994" evidence="10">
    <location>
        <begin position="24"/>
        <end position="1095"/>
    </location>
</feature>
<feature type="signal peptide" evidence="10">
    <location>
        <begin position="1"/>
        <end position="23"/>
    </location>
</feature>
<dbReference type="InterPro" id="IPR023996">
    <property type="entry name" value="TonB-dep_OMP_SusC/RagA"/>
</dbReference>
<dbReference type="Proteomes" id="UP000029556">
    <property type="component" value="Unassembled WGS sequence"/>
</dbReference>
<evidence type="ECO:0000256" key="7">
    <source>
        <dbReference type="ARBA" id="ARBA00023237"/>
    </source>
</evidence>
<dbReference type="InterPro" id="IPR023997">
    <property type="entry name" value="TonB-dep_OMP_SusC/RagA_CS"/>
</dbReference>
<dbReference type="GO" id="GO:0009279">
    <property type="term" value="C:cell outer membrane"/>
    <property type="evidence" value="ECO:0007669"/>
    <property type="project" value="UniProtKB-SubCell"/>
</dbReference>
<dbReference type="PROSITE" id="PS52016">
    <property type="entry name" value="TONB_DEPENDENT_REC_3"/>
    <property type="match status" value="1"/>
</dbReference>
<keyword evidence="13" id="KW-0675">Receptor</keyword>
<reference evidence="13 14" key="1">
    <citation type="submission" date="2014-07" db="EMBL/GenBank/DDBJ databases">
        <authorList>
            <person name="McCorrison J."/>
            <person name="Sanka R."/>
            <person name="Torralba M."/>
            <person name="Gillis M."/>
            <person name="Haft D.H."/>
            <person name="Methe B."/>
            <person name="Sutton G."/>
            <person name="Nelson K.E."/>
        </authorList>
    </citation>
    <scope>NUCLEOTIDE SEQUENCE [LARGE SCALE GENOMIC DNA]</scope>
    <source>
        <strain evidence="13 14">DNF00853</strain>
    </source>
</reference>
<keyword evidence="7 8" id="KW-0998">Cell outer membrane</keyword>
<keyword evidence="6 8" id="KW-0472">Membrane</keyword>
<dbReference type="NCBIfam" id="TIGR04057">
    <property type="entry name" value="SusC_RagA_signa"/>
    <property type="match status" value="1"/>
</dbReference>
<dbReference type="Gene3D" id="2.170.130.10">
    <property type="entry name" value="TonB-dependent receptor, plug domain"/>
    <property type="match status" value="1"/>
</dbReference>
<dbReference type="SUPFAM" id="SSF56935">
    <property type="entry name" value="Porins"/>
    <property type="match status" value="1"/>
</dbReference>
<protein>
    <submittedName>
        <fullName evidence="13">TonB-dependent receptor</fullName>
    </submittedName>
</protein>
<comment type="subcellular location">
    <subcellularLocation>
        <location evidence="1 8">Cell outer membrane</location>
        <topology evidence="1 8">Multi-pass membrane protein</topology>
    </subcellularLocation>
</comment>
<evidence type="ECO:0000259" key="12">
    <source>
        <dbReference type="Pfam" id="PF07715"/>
    </source>
</evidence>
<dbReference type="Gene3D" id="2.60.40.1120">
    <property type="entry name" value="Carboxypeptidase-like, regulatory domain"/>
    <property type="match status" value="1"/>
</dbReference>
<dbReference type="Pfam" id="PF00593">
    <property type="entry name" value="TonB_dep_Rec_b-barrel"/>
    <property type="match status" value="1"/>
</dbReference>
<dbReference type="RefSeq" id="WP_036872266.1">
    <property type="nucleotide sequence ID" value="NZ_JRNN01000037.1"/>
</dbReference>
<sequence>MKFKCIAVSCLCLLFMGHVSVQAQKVSFDTSRITIKAGFGKIEQVSNYKVAYNSTLLDPNKIVVLSKKKDDVFGLLAQILQGTDCTYELKGNYIIIKPKTKTQKDKSKTSKIRGQVKDITGDPAIGATVVEKGNPQNGVVTNVDGYYEIEMPTDGEITISYIGCKPQTVSVKSHHIVDVRLEEDKKQLDEVVVVGYGVQKKADLTGAVANINSDKLATSNHTNVGQALQGKIAGVDVVSQGGEPGSGARIMVRGIGTLNNASPLYIVDGMYMSGITHINPNDIESIDVLKDASSAAIYGSRAANGVIIITTKSGSNTDGKPIFDFSANMGIQTPAKYLNMLNAEEWSKVTNISRASVGLKAHEMSNKIEESNDWQRIMMKPALMQNYNITARGGSKHFTYYTSLGYVNQKGIIKGTGYERYNIQLKSQFSRGLFTLGNNVVLSASNNEPLYPYSRGGYLGIILQSIPSLKKFDASNEMGGYGKVFGDATDIPNPLGIADQNITKRTSTTYNAFINLYAEVKLPLGLKYRLNVTPDFAFDRYTAYENEYDFGLRNNFISNMYENRYSTNNFLIENLLTFNQSFGEHKISAVAGYSFQSNTSRFIMASGKKLPKGIYEVGATTQDRLNDTYLNESAMTSIISRINYSYKNRYLLTATYRRDGSSKFIKNHRYGHFPSISIGWNVAEENFMANTRSWLDQLKFRGGYGVLGNQEIANYMYSSVITSNINYPNGKGGLYLGAFPKDFANPAIRWESTAMTNMGVDLALLNSRLTITADWYKKKTKDILLTVPIPISTGGANDPVRNAGRIENSGMEWTLNWTDRIPSGLNYGITLTGSSIHNKVVEMGDANQVIQGGTNRTNVPTTRTLAGYPIGGFWLIPTDGLFQSEQEIAAHSKNGQLIQPSAKPGDIRFKDTNNDGKISDEDRVYCGSPFPSLTMGLNINASYKGFDILLSMQSVFGNKIYNATRLELEGVNKGTNFLSSTLDYWTPENRNATHPRLVWDDPNQNSRPSSNRYLENGSFFRLRTCQVGYTFPNSWFNQNIQKLRAYFSMENLFTITNYSGYTPDVNYTQNATSRGFDNFVYPTNRVFMLGINLTF</sequence>
<evidence type="ECO:0000256" key="9">
    <source>
        <dbReference type="RuleBase" id="RU003357"/>
    </source>
</evidence>
<evidence type="ECO:0000313" key="14">
    <source>
        <dbReference type="Proteomes" id="UP000029556"/>
    </source>
</evidence>
<organism evidence="13 14">
    <name type="scientific">Hoylesella buccalis DNF00853</name>
    <dbReference type="NCBI Taxonomy" id="1401074"/>
    <lineage>
        <taxon>Bacteria</taxon>
        <taxon>Pseudomonadati</taxon>
        <taxon>Bacteroidota</taxon>
        <taxon>Bacteroidia</taxon>
        <taxon>Bacteroidales</taxon>
        <taxon>Prevotellaceae</taxon>
        <taxon>Hoylesella</taxon>
    </lineage>
</organism>
<feature type="domain" description="TonB-dependent receptor-like beta-barrel" evidence="11">
    <location>
        <begin position="502"/>
        <end position="863"/>
    </location>
</feature>
<evidence type="ECO:0000256" key="3">
    <source>
        <dbReference type="ARBA" id="ARBA00022452"/>
    </source>
</evidence>
<evidence type="ECO:0000259" key="11">
    <source>
        <dbReference type="Pfam" id="PF00593"/>
    </source>
</evidence>
<dbReference type="OrthoDB" id="9768177at2"/>
<dbReference type="EMBL" id="JRNN01000037">
    <property type="protein sequence ID" value="KGF35630.1"/>
    <property type="molecule type" value="Genomic_DNA"/>
</dbReference>
<comment type="caution">
    <text evidence="13">The sequence shown here is derived from an EMBL/GenBank/DDBJ whole genome shotgun (WGS) entry which is preliminary data.</text>
</comment>
<evidence type="ECO:0000256" key="1">
    <source>
        <dbReference type="ARBA" id="ARBA00004571"/>
    </source>
</evidence>
<proteinExistence type="inferred from homology"/>
<dbReference type="Pfam" id="PF13715">
    <property type="entry name" value="CarbopepD_reg_2"/>
    <property type="match status" value="1"/>
</dbReference>
<dbReference type="InterPro" id="IPR036942">
    <property type="entry name" value="Beta-barrel_TonB_sf"/>
</dbReference>
<dbReference type="FunFam" id="2.170.130.10:FF:000009">
    <property type="entry name" value="SusC/RagA family TonB-linked outer membrane protein"/>
    <property type="match status" value="1"/>
</dbReference>